<dbReference type="Proteomes" id="UP000498740">
    <property type="component" value="Unassembled WGS sequence"/>
</dbReference>
<evidence type="ECO:0000313" key="2">
    <source>
        <dbReference type="Proteomes" id="UP000498740"/>
    </source>
</evidence>
<protein>
    <recommendedName>
        <fullName evidence="3">Peptide transporter permease SapC</fullName>
    </recommendedName>
</protein>
<evidence type="ECO:0000313" key="1">
    <source>
        <dbReference type="EMBL" id="GFN02134.1"/>
    </source>
</evidence>
<organism evidence="1 2">
    <name type="scientific">Streptomyces microflavus</name>
    <name type="common">Streptomyces lipmanii</name>
    <dbReference type="NCBI Taxonomy" id="1919"/>
    <lineage>
        <taxon>Bacteria</taxon>
        <taxon>Bacillati</taxon>
        <taxon>Actinomycetota</taxon>
        <taxon>Actinomycetes</taxon>
        <taxon>Kitasatosporales</taxon>
        <taxon>Streptomycetaceae</taxon>
        <taxon>Streptomyces</taxon>
    </lineage>
</organism>
<reference evidence="1 2" key="1">
    <citation type="submission" date="2020-05" db="EMBL/GenBank/DDBJ databases">
        <title>Whole genome shotgun sequence of Streptomyces microflavus NBRC 13062.</title>
        <authorList>
            <person name="Komaki H."/>
            <person name="Tamura T."/>
        </authorList>
    </citation>
    <scope>NUCLEOTIDE SEQUENCE [LARGE SCALE GENOMIC DNA]</scope>
    <source>
        <strain evidence="1 2">NBRC 13062</strain>
    </source>
</reference>
<name>A0A7J0CJQ0_STRMI</name>
<gene>
    <name evidence="1" type="ORF">Smic_06900</name>
</gene>
<dbReference type="RefSeq" id="WP_032755230.1">
    <property type="nucleotide sequence ID" value="NZ_BMUG01000008.1"/>
</dbReference>
<accession>A0A7J0CJQ0</accession>
<dbReference type="Pfam" id="PF19560">
    <property type="entry name" value="DUF6082"/>
    <property type="match status" value="1"/>
</dbReference>
<proteinExistence type="predicted"/>
<evidence type="ECO:0008006" key="3">
    <source>
        <dbReference type="Google" id="ProtNLM"/>
    </source>
</evidence>
<sequence length="148" mass="16562">MKTSNAVLIAAASVAAVGVAHLVQKDRQHKQTIDATLSRIQIDWLARTSQDEQEAARWAPEGIEPKQYQRMLSGNRLLCQFSLRWRLGLVTRRQLDLFAGHAMESATCRDYWKQFGSLRVAEAVGDEKSEVFNQAIGDAYTRATNLAA</sequence>
<dbReference type="AlphaFoldDB" id="A0A7J0CJQ0"/>
<comment type="caution">
    <text evidence="1">The sequence shown here is derived from an EMBL/GenBank/DDBJ whole genome shotgun (WGS) entry which is preliminary data.</text>
</comment>
<dbReference type="EMBL" id="BLWD01000001">
    <property type="protein sequence ID" value="GFN02134.1"/>
    <property type="molecule type" value="Genomic_DNA"/>
</dbReference>
<dbReference type="InterPro" id="IPR045728">
    <property type="entry name" value="DUF6082"/>
</dbReference>